<protein>
    <submittedName>
        <fullName evidence="1">Uncharacterized protein</fullName>
    </submittedName>
</protein>
<evidence type="ECO:0000313" key="1">
    <source>
        <dbReference type="EMBL" id="JAH76468.1"/>
    </source>
</evidence>
<reference evidence="1" key="1">
    <citation type="submission" date="2014-11" db="EMBL/GenBank/DDBJ databases">
        <authorList>
            <person name="Amaro Gonzalez C."/>
        </authorList>
    </citation>
    <scope>NUCLEOTIDE SEQUENCE</scope>
</reference>
<organism evidence="1">
    <name type="scientific">Anguilla anguilla</name>
    <name type="common">European freshwater eel</name>
    <name type="synonym">Muraena anguilla</name>
    <dbReference type="NCBI Taxonomy" id="7936"/>
    <lineage>
        <taxon>Eukaryota</taxon>
        <taxon>Metazoa</taxon>
        <taxon>Chordata</taxon>
        <taxon>Craniata</taxon>
        <taxon>Vertebrata</taxon>
        <taxon>Euteleostomi</taxon>
        <taxon>Actinopterygii</taxon>
        <taxon>Neopterygii</taxon>
        <taxon>Teleostei</taxon>
        <taxon>Anguilliformes</taxon>
        <taxon>Anguillidae</taxon>
        <taxon>Anguilla</taxon>
    </lineage>
</organism>
<accession>A0A0E9VGX6</accession>
<sequence length="78" mass="8812">MPCFSTDCRSFIIFYYSQFALVSNSVQVPYAVILRSTANKLSAKYGLLPQLGEQRSVTVPYKDIPMCSHTFIHPSIHP</sequence>
<reference evidence="1" key="2">
    <citation type="journal article" date="2015" name="Fish Shellfish Immunol.">
        <title>Early steps in the European eel (Anguilla anguilla)-Vibrio vulnificus interaction in the gills: Role of the RtxA13 toxin.</title>
        <authorList>
            <person name="Callol A."/>
            <person name="Pajuelo D."/>
            <person name="Ebbesson L."/>
            <person name="Teles M."/>
            <person name="MacKenzie S."/>
            <person name="Amaro C."/>
        </authorList>
    </citation>
    <scope>NUCLEOTIDE SEQUENCE</scope>
</reference>
<dbReference type="EMBL" id="GBXM01032109">
    <property type="protein sequence ID" value="JAH76468.1"/>
    <property type="molecule type" value="Transcribed_RNA"/>
</dbReference>
<name>A0A0E9VGX6_ANGAN</name>
<proteinExistence type="predicted"/>
<dbReference type="AlphaFoldDB" id="A0A0E9VGX6"/>